<dbReference type="InterPro" id="IPR011043">
    <property type="entry name" value="Gal_Oxase/kelch_b-propeller"/>
</dbReference>
<evidence type="ECO:0000256" key="1">
    <source>
        <dbReference type="ARBA" id="ARBA00022441"/>
    </source>
</evidence>
<evidence type="ECO:0000256" key="2">
    <source>
        <dbReference type="ARBA" id="ARBA00022737"/>
    </source>
</evidence>
<feature type="domain" description="FlgD/Vpr Ig-like" evidence="4">
    <location>
        <begin position="689"/>
        <end position="741"/>
    </location>
</feature>
<feature type="signal peptide" evidence="3">
    <location>
        <begin position="1"/>
        <end position="21"/>
    </location>
</feature>
<organism evidence="5 6">
    <name type="scientific">candidate division WOR-3 bacterium</name>
    <dbReference type="NCBI Taxonomy" id="2052148"/>
    <lineage>
        <taxon>Bacteria</taxon>
        <taxon>Bacteria division WOR-3</taxon>
    </lineage>
</organism>
<keyword evidence="3" id="KW-0732">Signal</keyword>
<dbReference type="InterPro" id="IPR025965">
    <property type="entry name" value="FlgD/Vpr_Ig-like"/>
</dbReference>
<protein>
    <submittedName>
        <fullName evidence="5">T9SS type A sorting domain-containing protein</fullName>
    </submittedName>
</protein>
<sequence length="760" mass="84367">MTVSMMRAAMAVGLLCASAVGLEWKGFPPAPRQLATIVIDKPNRRAVMFGGGSVTEGRSDVWTLSLDAKRRYTWESLPTSGPTPGPRVGHTAIYDPVHHWMVIFGGRSGMSSLSDVWALDLGTATWQQLTPTGTPPSGKVYITAVYSPVRRSMVIFGGVDEGRGYNDVHELLLDSMKWRVLAASGAPPEARWSYNAFYGSGSEWCDRLIIFGGQTPEGQFINDLWSLDLTPGFEAWHELNPGGSVPEGRSNCATCFDTVARRAYFFGGFYYPGRFVFYNDLYMLDMNLLTWTKLQPMGRIPSERRCPGGAYDPWNDNFITFGGETHAGFSNESPYIHLGQDRELRWQGFPPAPRSVATIIIDELGRQAVLYGGGASGNFGDVWTLSLDGKRGYAWESLPATGTAPTPRHGHTAIYDPVLRRMIVFGGRNGMTLLKDVWALDLGTSAWQRLYPTGTPPPGPVYITGIYSPIRRSLVVFGGNDLYTGYNDVYELLLDSLVWRKLSPSGPPPAPRWSYNAFYGSGSDWCNRLVIFGGQTYDGHFVKDLWSLDLTPGFEAWHKLIPGGVVTEGRSNCATCYDSVTRRAYFFGGFNYERGTYYNDLYMLDLKTLFWIKLNPAGRIPSERRCPAGAFDPWNRNLITFGGQTYGGFTNEWPYIYVGEAPDRHDPGPGQTPSLQVSSFHPRRVSMRFLTADAGKVSVRVMDQSGRVVRNLLSGTMASGSHVVTWDGRDTHGRLVGSGIYFYYLQTGDAQESRKFVLAR</sequence>
<reference evidence="5" key="1">
    <citation type="submission" date="2019-03" db="EMBL/GenBank/DDBJ databases">
        <title>Lake Tanganyika Metagenome-Assembled Genomes (MAGs).</title>
        <authorList>
            <person name="Tran P."/>
        </authorList>
    </citation>
    <scope>NUCLEOTIDE SEQUENCE</scope>
    <source>
        <strain evidence="5">K_DeepCast_150m_m2_040</strain>
    </source>
</reference>
<evidence type="ECO:0000256" key="3">
    <source>
        <dbReference type="SAM" id="SignalP"/>
    </source>
</evidence>
<dbReference type="Proteomes" id="UP000779900">
    <property type="component" value="Unassembled WGS sequence"/>
</dbReference>
<dbReference type="InterPro" id="IPR015915">
    <property type="entry name" value="Kelch-typ_b-propeller"/>
</dbReference>
<dbReference type="SUPFAM" id="SSF50965">
    <property type="entry name" value="Galactose oxidase, central domain"/>
    <property type="match status" value="2"/>
</dbReference>
<keyword evidence="2" id="KW-0677">Repeat</keyword>
<dbReference type="PANTHER" id="PTHR46093">
    <property type="entry name" value="ACYL-COA-BINDING DOMAIN-CONTAINING PROTEIN 5"/>
    <property type="match status" value="1"/>
</dbReference>
<proteinExistence type="predicted"/>
<dbReference type="AlphaFoldDB" id="A0A937XF32"/>
<dbReference type="Gene3D" id="2.120.10.80">
    <property type="entry name" value="Kelch-type beta propeller"/>
    <property type="match status" value="4"/>
</dbReference>
<dbReference type="Gene3D" id="2.60.40.4070">
    <property type="match status" value="1"/>
</dbReference>
<evidence type="ECO:0000313" key="5">
    <source>
        <dbReference type="EMBL" id="MBM3331997.1"/>
    </source>
</evidence>
<feature type="chain" id="PRO_5037735658" evidence="3">
    <location>
        <begin position="22"/>
        <end position="760"/>
    </location>
</feature>
<evidence type="ECO:0000259" key="4">
    <source>
        <dbReference type="Pfam" id="PF13860"/>
    </source>
</evidence>
<evidence type="ECO:0000313" key="6">
    <source>
        <dbReference type="Proteomes" id="UP000779900"/>
    </source>
</evidence>
<comment type="caution">
    <text evidence="5">The sequence shown here is derived from an EMBL/GenBank/DDBJ whole genome shotgun (WGS) entry which is preliminary data.</text>
</comment>
<name>A0A937XF32_UNCW3</name>
<dbReference type="Pfam" id="PF13860">
    <property type="entry name" value="FlgD_ig"/>
    <property type="match status" value="1"/>
</dbReference>
<dbReference type="NCBIfam" id="TIGR04183">
    <property type="entry name" value="Por_Secre_tail"/>
    <property type="match status" value="1"/>
</dbReference>
<dbReference type="SUPFAM" id="SSF117281">
    <property type="entry name" value="Kelch motif"/>
    <property type="match status" value="1"/>
</dbReference>
<dbReference type="EMBL" id="VGIR01000054">
    <property type="protein sequence ID" value="MBM3331997.1"/>
    <property type="molecule type" value="Genomic_DNA"/>
</dbReference>
<accession>A0A937XF32</accession>
<dbReference type="InterPro" id="IPR026444">
    <property type="entry name" value="Secre_tail"/>
</dbReference>
<gene>
    <name evidence="5" type="ORF">FJY68_09140</name>
</gene>
<keyword evidence="1" id="KW-0880">Kelch repeat</keyword>
<dbReference type="PANTHER" id="PTHR46093:SF18">
    <property type="entry name" value="FIBRONECTIN TYPE-III DOMAIN-CONTAINING PROTEIN"/>
    <property type="match status" value="1"/>
</dbReference>
<dbReference type="Pfam" id="PF24681">
    <property type="entry name" value="Kelch_KLHDC2_KLHL20_DRC7"/>
    <property type="match status" value="2"/>
</dbReference>